<dbReference type="Proteomes" id="UP000661607">
    <property type="component" value="Unassembled WGS sequence"/>
</dbReference>
<sequence>MDQRVNGWPSLLGRVVAVWAMNASSSGLSRRGRPPAH</sequence>
<accession>A0ABR9KDN8</accession>
<proteinExistence type="predicted"/>
<evidence type="ECO:0000313" key="1">
    <source>
        <dbReference type="EMBL" id="MBE1560065.1"/>
    </source>
</evidence>
<comment type="caution">
    <text evidence="1">The sequence shown here is derived from an EMBL/GenBank/DDBJ whole genome shotgun (WGS) entry which is preliminary data.</text>
</comment>
<protein>
    <submittedName>
        <fullName evidence="1">Uncharacterized protein</fullName>
    </submittedName>
</protein>
<keyword evidence="2" id="KW-1185">Reference proteome</keyword>
<name>A0ABR9KDN8_9ACTN</name>
<organism evidence="1 2">
    <name type="scientific">Nonomuraea africana</name>
    <dbReference type="NCBI Taxonomy" id="46171"/>
    <lineage>
        <taxon>Bacteria</taxon>
        <taxon>Bacillati</taxon>
        <taxon>Actinomycetota</taxon>
        <taxon>Actinomycetes</taxon>
        <taxon>Streptosporangiales</taxon>
        <taxon>Streptosporangiaceae</taxon>
        <taxon>Nonomuraea</taxon>
    </lineage>
</organism>
<evidence type="ECO:0000313" key="2">
    <source>
        <dbReference type="Proteomes" id="UP000661607"/>
    </source>
</evidence>
<gene>
    <name evidence="1" type="ORF">H4W81_002844</name>
</gene>
<reference evidence="1 2" key="1">
    <citation type="submission" date="2020-10" db="EMBL/GenBank/DDBJ databases">
        <title>Sequencing the genomes of 1000 actinobacteria strains.</title>
        <authorList>
            <person name="Klenk H.-P."/>
        </authorList>
    </citation>
    <scope>NUCLEOTIDE SEQUENCE [LARGE SCALE GENOMIC DNA]</scope>
    <source>
        <strain evidence="1 2">DSM 43748</strain>
    </source>
</reference>
<dbReference type="EMBL" id="JADBEF010000001">
    <property type="protein sequence ID" value="MBE1560065.1"/>
    <property type="molecule type" value="Genomic_DNA"/>
</dbReference>